<accession>A0A2S6MUV0</accession>
<keyword evidence="3" id="KW-1185">Reference proteome</keyword>
<dbReference type="EMBL" id="NHSJ01000136">
    <property type="protein sequence ID" value="PPQ26141.1"/>
    <property type="molecule type" value="Genomic_DNA"/>
</dbReference>
<name>A0A2S6MUV0_9HYPH</name>
<dbReference type="AlphaFoldDB" id="A0A2S6MUV0"/>
<gene>
    <name evidence="2" type="ORF">CCR94_23040</name>
</gene>
<evidence type="ECO:0000313" key="3">
    <source>
        <dbReference type="Proteomes" id="UP000239089"/>
    </source>
</evidence>
<proteinExistence type="predicted"/>
<reference evidence="2 3" key="1">
    <citation type="journal article" date="2018" name="Arch. Microbiol.">
        <title>New insights into the metabolic potential of the phototrophic purple bacterium Rhodopila globiformis DSM 161(T) from its draft genome sequence and evidence for a vanadium-dependent nitrogenase.</title>
        <authorList>
            <person name="Imhoff J.F."/>
            <person name="Rahn T."/>
            <person name="Kunzel S."/>
            <person name="Neulinger S.C."/>
        </authorList>
    </citation>
    <scope>NUCLEOTIDE SEQUENCE [LARGE SCALE GENOMIC DNA]</scope>
    <source>
        <strain evidence="2 3">DSM 16996</strain>
    </source>
</reference>
<comment type="caution">
    <text evidence="2">The sequence shown here is derived from an EMBL/GenBank/DDBJ whole genome shotgun (WGS) entry which is preliminary data.</text>
</comment>
<feature type="region of interest" description="Disordered" evidence="1">
    <location>
        <begin position="17"/>
        <end position="55"/>
    </location>
</feature>
<feature type="compositionally biased region" description="Basic and acidic residues" evidence="1">
    <location>
        <begin position="29"/>
        <end position="47"/>
    </location>
</feature>
<sequence>MMMRAIRHLMNMRQRLRGFTLHSDGTPGRSHEKTDDLKQKGERRQADEPCPPTFKFSFLRPPFRHARSLPIPDRAAVFEPAVTR</sequence>
<dbReference type="Proteomes" id="UP000239089">
    <property type="component" value="Unassembled WGS sequence"/>
</dbReference>
<evidence type="ECO:0000256" key="1">
    <source>
        <dbReference type="SAM" id="MobiDB-lite"/>
    </source>
</evidence>
<organism evidence="2 3">
    <name type="scientific">Rhodoblastus sphagnicola</name>
    <dbReference type="NCBI Taxonomy" id="333368"/>
    <lineage>
        <taxon>Bacteria</taxon>
        <taxon>Pseudomonadati</taxon>
        <taxon>Pseudomonadota</taxon>
        <taxon>Alphaproteobacteria</taxon>
        <taxon>Hyphomicrobiales</taxon>
        <taxon>Rhodoblastaceae</taxon>
        <taxon>Rhodoblastus</taxon>
    </lineage>
</organism>
<evidence type="ECO:0000313" key="2">
    <source>
        <dbReference type="EMBL" id="PPQ26141.1"/>
    </source>
</evidence>
<protein>
    <submittedName>
        <fullName evidence="2">Uncharacterized protein</fullName>
    </submittedName>
</protein>